<feature type="region of interest" description="Disordered" evidence="1">
    <location>
        <begin position="1"/>
        <end position="49"/>
    </location>
</feature>
<keyword evidence="2" id="KW-0472">Membrane</keyword>
<accession>A0A0D3HNQ3</accession>
<dbReference type="Gramene" id="OBART11G19010.1">
    <property type="protein sequence ID" value="OBART11G19010.1"/>
    <property type="gene ID" value="OBART11G19010"/>
</dbReference>
<dbReference type="PaxDb" id="65489-OBART11G19010.2"/>
<keyword evidence="4" id="KW-1185">Reference proteome</keyword>
<evidence type="ECO:0000256" key="1">
    <source>
        <dbReference type="SAM" id="MobiDB-lite"/>
    </source>
</evidence>
<dbReference type="Gramene" id="OBART11G19010.2">
    <property type="protein sequence ID" value="OBART11G19010.2"/>
    <property type="gene ID" value="OBART11G19010"/>
</dbReference>
<dbReference type="EnsemblPlants" id="OBART11G19010.2">
    <property type="protein sequence ID" value="OBART11G19010.2"/>
    <property type="gene ID" value="OBART11G19010"/>
</dbReference>
<protein>
    <submittedName>
        <fullName evidence="3">Uncharacterized protein</fullName>
    </submittedName>
</protein>
<dbReference type="AlphaFoldDB" id="A0A0D3HNQ3"/>
<evidence type="ECO:0000313" key="4">
    <source>
        <dbReference type="Proteomes" id="UP000026960"/>
    </source>
</evidence>
<keyword evidence="2" id="KW-0812">Transmembrane</keyword>
<feature type="transmembrane region" description="Helical" evidence="2">
    <location>
        <begin position="76"/>
        <end position="94"/>
    </location>
</feature>
<reference evidence="3" key="2">
    <citation type="submission" date="2015-03" db="UniProtKB">
        <authorList>
            <consortium name="EnsemblPlants"/>
        </authorList>
    </citation>
    <scope>IDENTIFICATION</scope>
</reference>
<keyword evidence="2" id="KW-1133">Transmembrane helix</keyword>
<organism evidence="3">
    <name type="scientific">Oryza barthii</name>
    <dbReference type="NCBI Taxonomy" id="65489"/>
    <lineage>
        <taxon>Eukaryota</taxon>
        <taxon>Viridiplantae</taxon>
        <taxon>Streptophyta</taxon>
        <taxon>Embryophyta</taxon>
        <taxon>Tracheophyta</taxon>
        <taxon>Spermatophyta</taxon>
        <taxon>Magnoliopsida</taxon>
        <taxon>Liliopsida</taxon>
        <taxon>Poales</taxon>
        <taxon>Poaceae</taxon>
        <taxon>BOP clade</taxon>
        <taxon>Oryzoideae</taxon>
        <taxon>Oryzeae</taxon>
        <taxon>Oryzinae</taxon>
        <taxon>Oryza</taxon>
    </lineage>
</organism>
<evidence type="ECO:0000256" key="2">
    <source>
        <dbReference type="SAM" id="Phobius"/>
    </source>
</evidence>
<dbReference type="EnsemblPlants" id="OBART11G19010.1">
    <property type="protein sequence ID" value="OBART11G19010.1"/>
    <property type="gene ID" value="OBART11G19010"/>
</dbReference>
<dbReference type="HOGENOM" id="CLU_2350065_0_0_1"/>
<reference evidence="3" key="1">
    <citation type="journal article" date="2009" name="Rice">
        <title>De Novo Next Generation Sequencing of Plant Genomes.</title>
        <authorList>
            <person name="Rounsley S."/>
            <person name="Marri P.R."/>
            <person name="Yu Y."/>
            <person name="He R."/>
            <person name="Sisneros N."/>
            <person name="Goicoechea J.L."/>
            <person name="Lee S.J."/>
            <person name="Angelova A."/>
            <person name="Kudrna D."/>
            <person name="Luo M."/>
            <person name="Affourtit J."/>
            <person name="Desany B."/>
            <person name="Knight J."/>
            <person name="Niazi F."/>
            <person name="Egholm M."/>
            <person name="Wing R.A."/>
        </authorList>
    </citation>
    <scope>NUCLEOTIDE SEQUENCE [LARGE SCALE GENOMIC DNA]</scope>
    <source>
        <strain evidence="3">IRGC 105608</strain>
    </source>
</reference>
<name>A0A0D3HNQ3_9ORYZ</name>
<dbReference type="Proteomes" id="UP000026960">
    <property type="component" value="Chromosome 11"/>
</dbReference>
<sequence length="97" mass="11171">MIRLPPSSPENRRPARSTAGWSWSSPITRAPAPTIGTRHGGRRGETEQQQQKIFRENFIHGHFLQRENSDFVPVPYHVYLIISTIFYTTVTVFLHPV</sequence>
<evidence type="ECO:0000313" key="3">
    <source>
        <dbReference type="EnsemblPlants" id="OBART11G19010.2"/>
    </source>
</evidence>
<proteinExistence type="predicted"/>